<comment type="catalytic activity">
    <reaction evidence="1">
        <text>Thiol-dependent hydrolysis of ester, thioester, amide, peptide and isopeptide bonds formed by the C-terminal Gly of ubiquitin (a 76-residue protein attached to proteins as an intracellular targeting signal).</text>
        <dbReference type="EC" id="3.4.19.12"/>
    </reaction>
</comment>
<evidence type="ECO:0000256" key="4">
    <source>
        <dbReference type="ARBA" id="ARBA00022553"/>
    </source>
</evidence>
<dbReference type="Pfam" id="PF00443">
    <property type="entry name" value="UCH"/>
    <property type="match status" value="1"/>
</dbReference>
<feature type="compositionally biased region" description="Polar residues" evidence="9">
    <location>
        <begin position="2467"/>
        <end position="2478"/>
    </location>
</feature>
<comment type="similarity">
    <text evidence="2">Belongs to the peptidase C19 family.</text>
</comment>
<dbReference type="PROSITE" id="PS00973">
    <property type="entry name" value="USP_2"/>
    <property type="match status" value="1"/>
</dbReference>
<evidence type="ECO:0000313" key="12">
    <source>
        <dbReference type="Proteomes" id="UP000694580"/>
    </source>
</evidence>
<dbReference type="SUPFAM" id="SSF48371">
    <property type="entry name" value="ARM repeat"/>
    <property type="match status" value="1"/>
</dbReference>
<dbReference type="InterPro" id="IPR028889">
    <property type="entry name" value="USP"/>
</dbReference>
<dbReference type="SUPFAM" id="SSF54001">
    <property type="entry name" value="Cysteine proteinases"/>
    <property type="match status" value="1"/>
</dbReference>
<dbReference type="PANTHER" id="PTHR24006:SF925">
    <property type="entry name" value="UBIQUITINYL HYDROLASE 1"/>
    <property type="match status" value="1"/>
</dbReference>
<feature type="compositionally biased region" description="Polar residues" evidence="9">
    <location>
        <begin position="1"/>
        <end position="38"/>
    </location>
</feature>
<dbReference type="InterPro" id="IPR018200">
    <property type="entry name" value="USP_CS"/>
</dbReference>
<feature type="region of interest" description="Disordered" evidence="9">
    <location>
        <begin position="945"/>
        <end position="978"/>
    </location>
</feature>
<dbReference type="GO" id="GO:0006508">
    <property type="term" value="P:proteolysis"/>
    <property type="evidence" value="ECO:0007669"/>
    <property type="project" value="UniProtKB-KW"/>
</dbReference>
<organism evidence="11 12">
    <name type="scientific">Denticeps clupeoides</name>
    <name type="common">denticle herring</name>
    <dbReference type="NCBI Taxonomy" id="299321"/>
    <lineage>
        <taxon>Eukaryota</taxon>
        <taxon>Metazoa</taxon>
        <taxon>Chordata</taxon>
        <taxon>Craniata</taxon>
        <taxon>Vertebrata</taxon>
        <taxon>Euteleostomi</taxon>
        <taxon>Actinopterygii</taxon>
        <taxon>Neopterygii</taxon>
        <taxon>Teleostei</taxon>
        <taxon>Clupei</taxon>
        <taxon>Clupeiformes</taxon>
        <taxon>Denticipitoidei</taxon>
        <taxon>Denticipitidae</taxon>
        <taxon>Denticeps</taxon>
    </lineage>
</organism>
<dbReference type="Pfam" id="PF25010">
    <property type="entry name" value="ARM_UBP24_USP9X-Y"/>
    <property type="match status" value="1"/>
</dbReference>
<evidence type="ECO:0000256" key="7">
    <source>
        <dbReference type="ARBA" id="ARBA00022801"/>
    </source>
</evidence>
<dbReference type="InterPro" id="IPR016024">
    <property type="entry name" value="ARM-type_fold"/>
</dbReference>
<evidence type="ECO:0000256" key="8">
    <source>
        <dbReference type="ARBA" id="ARBA00022807"/>
    </source>
</evidence>
<dbReference type="GO" id="GO:0016579">
    <property type="term" value="P:protein deubiquitination"/>
    <property type="evidence" value="ECO:0007669"/>
    <property type="project" value="InterPro"/>
</dbReference>
<dbReference type="FunFam" id="3.90.70.10:FF:000007">
    <property type="entry name" value="Probable ubiquitin carboxyl-terminal hydrolase FAF-X"/>
    <property type="match status" value="1"/>
</dbReference>
<dbReference type="Proteomes" id="UP000694580">
    <property type="component" value="Chromosome 15"/>
</dbReference>
<dbReference type="CDD" id="cd02659">
    <property type="entry name" value="peptidase_C19C"/>
    <property type="match status" value="1"/>
</dbReference>
<keyword evidence="8" id="KW-0788">Thiol protease</keyword>
<dbReference type="Pfam" id="PF22900">
    <property type="entry name" value="UCH_UBL1"/>
    <property type="match status" value="1"/>
</dbReference>
<dbReference type="InterPro" id="IPR055176">
    <property type="entry name" value="UBP24/USP9X/USP9Y_UBL"/>
</dbReference>
<evidence type="ECO:0000256" key="3">
    <source>
        <dbReference type="ARBA" id="ARBA00012759"/>
    </source>
</evidence>
<feature type="region of interest" description="Disordered" evidence="9">
    <location>
        <begin position="2440"/>
        <end position="2503"/>
    </location>
</feature>
<dbReference type="GO" id="GO:0005829">
    <property type="term" value="C:cytosol"/>
    <property type="evidence" value="ECO:0007669"/>
    <property type="project" value="TreeGrafter"/>
</dbReference>
<reference evidence="11" key="3">
    <citation type="submission" date="2025-09" db="UniProtKB">
        <authorList>
            <consortium name="Ensembl"/>
        </authorList>
    </citation>
    <scope>IDENTIFICATION</scope>
</reference>
<gene>
    <name evidence="11" type="primary">LOC114764644</name>
</gene>
<evidence type="ECO:0000256" key="1">
    <source>
        <dbReference type="ARBA" id="ARBA00000707"/>
    </source>
</evidence>
<keyword evidence="6" id="KW-0833">Ubl conjugation pathway</keyword>
<dbReference type="InterPro" id="IPR001394">
    <property type="entry name" value="Peptidase_C19_UCH"/>
</dbReference>
<evidence type="ECO:0000259" key="10">
    <source>
        <dbReference type="PROSITE" id="PS50235"/>
    </source>
</evidence>
<dbReference type="InterPro" id="IPR056850">
    <property type="entry name" value="ARM_UBP34_24_USP9X_Y"/>
</dbReference>
<sequence length="2503" mass="284099">MTATTRGSPVGGSESQGQSQAPDGQGQTSLPQTQTSPVSPAEHQAQGDAAPQMEEEEEPAFPHADLAKLDDMINRPRWVVPVLPKGELEVLLEAAIDLSKKGLDMKCEACQRFFRDGLTISFTKILTDEAVSGWKFEIHRCIINNTHRLVELCVAKLSQDWFPLLELLAMATNPHCKFHIYNGTRPSETVPAGAQLADDELFARPPDPRSPKGWLVDLINKFGALNGFQILHDRFMSGQALNVQIIAALIKPFGQCYEFLTLHTVKTFFLPVIKMVPQFLESLTDEELKKEAKNEAKNDALSMIIKSLKNLASRVPGQEETVKNLEIFRLKMILRLLQISSFNGKMNALNEVNKVISSVSYYTHRHGNPEEEEWLTAERMAEWIQQNNILSIVLRDSLHQPQYVEKLEKILRFVIKEKALTLQDLDNIWAAQAGKHEAIVKNVHDLLAKLAWDFSPEQLDHLFDCFKASWTNASKKQREKLLELIRRLAEDDKDGVMAHKVLNLLWNLAHSDDVPVDIMDQALSAHIKILDYSCSQDRDTQKIQWIDRFIEELRTNDKWVIPALKQIREICSLFGEAPQNLSQTQRSSHVFYRHDLINQLQHNHALVTLVIWHKQYLPGIFRPGSRYSHVQEVQERLNFLRFLLKDGQLWLCAPQAKQIWKCLAENAVFLCDREACFKWYSKLMGDEPDLDPDINKDFFENNVLQLDPLLLTENGMKCFERFFKAVNCREGKLVAKRRAYMMDDLELIGLDYLWRVVIQGSDDIASRAIDLLKEIYTNLGPKLQANQVEIHEDFIQSCFDRLKASYDTLCVLDGDKDSINCARQEAIRMVRVMTVLKEYINECDSDYHEERTILPMSRAFRGKHITLVVRFPNQGRQVDDLDIWSHTNDTIGSVRRCILNRIKANSTHTKIELFIGGEIVDPADDRKLIGQLNLKDKTLITAKLTQVSSNMPSSPDSSSDSSTGSPGNHGNHYSEGPNPEVESCLPGVIMSLHLRYISFLWQVADLGCTLNMPLLRDGARVLMKLMPPDNTTVENLRAICLDHAKLGENSLSPTLDSRFFGPSPSQVLYLTEVVYALLMPASGTLGEDASDFQYNFLKSGGLPLVLSMLTRNNFLSNADMETRRGAYLNALKIGKLLLTAVGFGHVKAVAEACQPVVEGTSPASPINQATHDQALVLQNALQNIPNPASECMLRNVAIHLAQQISDEVTSKYIPDICVIRAVQKIVWASGCGSVQLVFSSNEEISKIYEKTNAGNEPDAEDEQVCCEALEVMTLCFALIPTALDTLSKEKAWQTFIIDLLLHCQSRLVRQMAQEQFFLMATRCCMGHRPLLFFITLLFTVLGSTAKERAKHAGDYFILLRHLLNYAYNSNINLPNAEVLLNNEIDWLKRIRDEVKRTGETGVEETILEGHLGVTKELLAFQTPEKKFYIGCEKGGANLIKELIDDFIFPASNVYLQYVKSGDFPAVQAIPVCSSPASINAGFELLVALAVGCFRNLKQTVDTLTDMYYLGGESLTEWEYLPPVGPRPTKGFVGLKNAGATCYMNSVIQQLYMIPPIRNGILAIEGTGSDSNVDARDEVFSYHHQFEDKPSLSKAEDRKEYNIGVLRHLQVIFGHLASSRLQYYVPRGFWKQFRLWGEPVNLREQHDALEFFNSLVDSLDEALKALGHPTMLSRVLGGSFADQKICQGCPHRYECEESFTTLNVDIRNHQNLLDSLEQYVKGDLLEGANAYHCEKCNKKVDTVKRLLIKKLPPVLAIQLKRFDYDWERECAIKFNDYFEFPRELDMEPYTVAGVAKLEGDDVSPESQVIQQNEVSDPEPPGGSSRYRLVGVLVHSGQASGGHYYSYIVQRHGNGVDGQRDHWYKFDDGDVTECKMDDDEEIKNQCFGGEYMGEVFDHMMKRMSYRRQKRWWNAYILFYERMDAPDGDTDLLKYISELTVSPQPTQLKMPSAIECSVRKQNVQFMHSRMQYSLEYFQFIKKLLTCNSVYLNPPPGQDHLLPEAEEIAMISIQLAARFLFSTGFHTKKVVRGPASDWYDALCILLRHSKNVRCWFAHNVMFAYPTRFSEYLLECPSAEVRGAFAKLVVFIAHFSLQDGPCPTPATSPSTSAQTCDNLSLSDHLLRAVLNLLRREVSEHGRHLQQYFNLFVMYANLGLAEKTQLLKLGVPATFMLVALDEGPGPPIKYQYAELGKLYTVVSQLLRCCDVSSRMQSSINGNPALPNPYGDPNLTQPIMPLQQLVAEILFVRTSYVKKIIEDCSNSEETVKLLRFCCWENPQFSSTVLSELLWQVAYSYTYELRPYLDLLLQILLIEDSWQTHRIHNALKGIPDDRDGLFDTIQRSKNHYQKRAYQCIKCMVALFSNCSVAYQILQSNGDLKRKWTWAVEWLGDELERRPYTGNPQYSYNNWSPPVQSNETSNGYFLERSHSARMTLAKACELCPEEEPDDQEAPDDHDSSPPEDTALYPHSPGTQYPQQNNHPHGQPYTGPAAQHMNNPQRPPQRLLH</sequence>
<feature type="region of interest" description="Disordered" evidence="9">
    <location>
        <begin position="1801"/>
        <end position="1821"/>
    </location>
</feature>
<keyword evidence="5" id="KW-0645">Protease</keyword>
<dbReference type="InterPro" id="IPR050164">
    <property type="entry name" value="Peptidase_C19"/>
</dbReference>
<dbReference type="EC" id="3.4.19.12" evidence="3"/>
<dbReference type="GO" id="GO:0005634">
    <property type="term" value="C:nucleus"/>
    <property type="evidence" value="ECO:0007669"/>
    <property type="project" value="TreeGrafter"/>
</dbReference>
<evidence type="ECO:0000256" key="9">
    <source>
        <dbReference type="SAM" id="MobiDB-lite"/>
    </source>
</evidence>
<dbReference type="InterPro" id="IPR038765">
    <property type="entry name" value="Papain-like_cys_pep_sf"/>
</dbReference>
<dbReference type="Gene3D" id="3.90.70.10">
    <property type="entry name" value="Cysteine proteinases"/>
    <property type="match status" value="1"/>
</dbReference>
<protein>
    <recommendedName>
        <fullName evidence="3">ubiquitinyl hydrolase 1</fullName>
        <ecNumber evidence="3">3.4.19.12</ecNumber>
    </recommendedName>
</protein>
<dbReference type="GO" id="GO:0004843">
    <property type="term" value="F:cysteine-type deubiquitinase activity"/>
    <property type="evidence" value="ECO:0007669"/>
    <property type="project" value="UniProtKB-EC"/>
</dbReference>
<accession>A0AAY4DM33</accession>
<dbReference type="PROSITE" id="PS00972">
    <property type="entry name" value="USP_1"/>
    <property type="match status" value="1"/>
</dbReference>
<feature type="compositionally biased region" description="Polar residues" evidence="9">
    <location>
        <begin position="1803"/>
        <end position="1813"/>
    </location>
</feature>
<dbReference type="PANTHER" id="PTHR24006">
    <property type="entry name" value="UBIQUITIN CARBOXYL-TERMINAL HYDROLASE"/>
    <property type="match status" value="1"/>
</dbReference>
<reference evidence="11" key="2">
    <citation type="submission" date="2025-08" db="UniProtKB">
        <authorList>
            <consortium name="Ensembl"/>
        </authorList>
    </citation>
    <scope>IDENTIFICATION</scope>
</reference>
<feature type="region of interest" description="Disordered" evidence="9">
    <location>
        <begin position="1"/>
        <end position="60"/>
    </location>
</feature>
<dbReference type="PROSITE" id="PS50235">
    <property type="entry name" value="USP_3"/>
    <property type="match status" value="1"/>
</dbReference>
<reference evidence="11 12" key="1">
    <citation type="submission" date="2020-06" db="EMBL/GenBank/DDBJ databases">
        <authorList>
            <consortium name="Wellcome Sanger Institute Data Sharing"/>
        </authorList>
    </citation>
    <scope>NUCLEOTIDE SEQUENCE [LARGE SCALE GENOMIC DNA]</scope>
</reference>
<keyword evidence="4" id="KW-0597">Phosphoprotein</keyword>
<keyword evidence="7" id="KW-0378">Hydrolase</keyword>
<proteinExistence type="inferred from homology"/>
<keyword evidence="12" id="KW-1185">Reference proteome</keyword>
<evidence type="ECO:0000256" key="5">
    <source>
        <dbReference type="ARBA" id="ARBA00022670"/>
    </source>
</evidence>
<evidence type="ECO:0000256" key="6">
    <source>
        <dbReference type="ARBA" id="ARBA00022786"/>
    </source>
</evidence>
<dbReference type="InterPro" id="IPR021905">
    <property type="entry name" value="DUF3517"/>
</dbReference>
<name>A0AAY4DM33_9TELE</name>
<dbReference type="GO" id="GO:0016477">
    <property type="term" value="P:cell migration"/>
    <property type="evidence" value="ECO:0007669"/>
    <property type="project" value="TreeGrafter"/>
</dbReference>
<dbReference type="Ensembl" id="ENSDCDT00010056658.1">
    <property type="protein sequence ID" value="ENSDCDP00010046455.1"/>
    <property type="gene ID" value="ENSDCDG00010026590.1"/>
</dbReference>
<feature type="domain" description="USP" evidence="10">
    <location>
        <begin position="1532"/>
        <end position="1920"/>
    </location>
</feature>
<evidence type="ECO:0000313" key="11">
    <source>
        <dbReference type="Ensembl" id="ENSDCDP00010046455.1"/>
    </source>
</evidence>
<feature type="compositionally biased region" description="Low complexity" evidence="9">
    <location>
        <begin position="948"/>
        <end position="968"/>
    </location>
</feature>
<evidence type="ECO:0000256" key="2">
    <source>
        <dbReference type="ARBA" id="ARBA00009085"/>
    </source>
</evidence>
<dbReference type="Pfam" id="PF12030">
    <property type="entry name" value="DUF3517"/>
    <property type="match status" value="1"/>
</dbReference>
<dbReference type="GeneTree" id="ENSGT00940000155375"/>